<evidence type="ECO:0000256" key="2">
    <source>
        <dbReference type="SAM" id="Phobius"/>
    </source>
</evidence>
<gene>
    <name evidence="3" type="ORF">E2C01_087091</name>
</gene>
<proteinExistence type="predicted"/>
<dbReference type="Proteomes" id="UP000324222">
    <property type="component" value="Unassembled WGS sequence"/>
</dbReference>
<evidence type="ECO:0000313" key="3">
    <source>
        <dbReference type="EMBL" id="MPC92022.1"/>
    </source>
</evidence>
<comment type="caution">
    <text evidence="3">The sequence shown here is derived from an EMBL/GenBank/DDBJ whole genome shotgun (WGS) entry which is preliminary data.</text>
</comment>
<feature type="compositionally biased region" description="Polar residues" evidence="1">
    <location>
        <begin position="22"/>
        <end position="31"/>
    </location>
</feature>
<dbReference type="EMBL" id="VSRR010089836">
    <property type="protein sequence ID" value="MPC92022.1"/>
    <property type="molecule type" value="Genomic_DNA"/>
</dbReference>
<dbReference type="AlphaFoldDB" id="A0A5B7J781"/>
<feature type="compositionally biased region" description="Polar residues" evidence="1">
    <location>
        <begin position="39"/>
        <end position="53"/>
    </location>
</feature>
<keyword evidence="2" id="KW-0472">Membrane</keyword>
<keyword evidence="2" id="KW-1133">Transmembrane helix</keyword>
<feature type="region of interest" description="Disordered" evidence="1">
    <location>
        <begin position="1"/>
        <end position="65"/>
    </location>
</feature>
<accession>A0A5B7J781</accession>
<organism evidence="3 4">
    <name type="scientific">Portunus trituberculatus</name>
    <name type="common">Swimming crab</name>
    <name type="synonym">Neptunus trituberculatus</name>
    <dbReference type="NCBI Taxonomy" id="210409"/>
    <lineage>
        <taxon>Eukaryota</taxon>
        <taxon>Metazoa</taxon>
        <taxon>Ecdysozoa</taxon>
        <taxon>Arthropoda</taxon>
        <taxon>Crustacea</taxon>
        <taxon>Multicrustacea</taxon>
        <taxon>Malacostraca</taxon>
        <taxon>Eumalacostraca</taxon>
        <taxon>Eucarida</taxon>
        <taxon>Decapoda</taxon>
        <taxon>Pleocyemata</taxon>
        <taxon>Brachyura</taxon>
        <taxon>Eubrachyura</taxon>
        <taxon>Portunoidea</taxon>
        <taxon>Portunidae</taxon>
        <taxon>Portuninae</taxon>
        <taxon>Portunus</taxon>
    </lineage>
</organism>
<evidence type="ECO:0000256" key="1">
    <source>
        <dbReference type="SAM" id="MobiDB-lite"/>
    </source>
</evidence>
<protein>
    <submittedName>
        <fullName evidence="3">Uncharacterized protein</fullName>
    </submittedName>
</protein>
<dbReference type="OrthoDB" id="10063282at2759"/>
<evidence type="ECO:0000313" key="4">
    <source>
        <dbReference type="Proteomes" id="UP000324222"/>
    </source>
</evidence>
<feature type="transmembrane region" description="Helical" evidence="2">
    <location>
        <begin position="80"/>
        <end position="96"/>
    </location>
</feature>
<reference evidence="3 4" key="1">
    <citation type="submission" date="2019-05" db="EMBL/GenBank/DDBJ databases">
        <title>Another draft genome of Portunus trituberculatus and its Hox gene families provides insights of decapod evolution.</title>
        <authorList>
            <person name="Jeong J.-H."/>
            <person name="Song I."/>
            <person name="Kim S."/>
            <person name="Choi T."/>
            <person name="Kim D."/>
            <person name="Ryu S."/>
            <person name="Kim W."/>
        </authorList>
    </citation>
    <scope>NUCLEOTIDE SEQUENCE [LARGE SCALE GENOMIC DNA]</scope>
    <source>
        <tissue evidence="3">Muscle</tissue>
    </source>
</reference>
<keyword evidence="4" id="KW-1185">Reference proteome</keyword>
<keyword evidence="2" id="KW-0812">Transmembrane</keyword>
<name>A0A5B7J781_PORTR</name>
<sequence>MSSHPISAPHPAPRPWPLRSGSPGSTLSVDTLSVGGGSRANSLPRPTSPSPSVMSDKPPAQEDPAVSIAPHVHPLSAQQIYIFLLFTIVLCFIFAVL</sequence>